<protein>
    <submittedName>
        <fullName evidence="7">GNAT family N-acetyltransferase</fullName>
        <ecNumber evidence="7">2.3.1.-</ecNumber>
    </submittedName>
</protein>
<keyword evidence="4 7" id="KW-0012">Acyltransferase</keyword>
<sequence>MEWIFCSIDDSRVIRDNFDCGVPELNQYLQKYARQNQRKGIAKTWVAIPQDGDGQVAGYYSISMAELQLELLPENYRRGLPRYPLPVMRIGKLAVTQSMQGKKLGETLLVDAFNRVIRLSEDIGVLGVIVDALNEQAKGFYLQYGFISLEGDELSLFIPITRILEAFT</sequence>
<dbReference type="Gene3D" id="3.40.630.30">
    <property type="match status" value="1"/>
</dbReference>
<evidence type="ECO:0000256" key="3">
    <source>
        <dbReference type="ARBA" id="ARBA00022679"/>
    </source>
</evidence>
<comment type="caution">
    <text evidence="7">The sequence shown here is derived from an EMBL/GenBank/DDBJ whole genome shotgun (WGS) entry which is preliminary data.</text>
</comment>
<evidence type="ECO:0000256" key="5">
    <source>
        <dbReference type="ARBA" id="ARBA00049880"/>
    </source>
</evidence>
<dbReference type="Proteomes" id="UP001384579">
    <property type="component" value="Unassembled WGS sequence"/>
</dbReference>
<reference evidence="7 8" key="1">
    <citation type="journal article" date="2020" name="Harmful Algae">
        <title>Molecular and morphological characterization of a novel dihydroanatoxin-a producing Microcoleus species (cyanobacteria) from the Russian River, California, USA.</title>
        <authorList>
            <person name="Conklin K.Y."/>
            <person name="Stancheva R."/>
            <person name="Otten T.G."/>
            <person name="Fadness R."/>
            <person name="Boyer G.L."/>
            <person name="Read B."/>
            <person name="Zhang X."/>
            <person name="Sheath R.G."/>
        </authorList>
    </citation>
    <scope>NUCLEOTIDE SEQUENCE [LARGE SCALE GENOMIC DNA]</scope>
    <source>
        <strain evidence="7 8">PTRS2</strain>
    </source>
</reference>
<keyword evidence="3 7" id="KW-0808">Transferase</keyword>
<dbReference type="GO" id="GO:0016746">
    <property type="term" value="F:acyltransferase activity"/>
    <property type="evidence" value="ECO:0007669"/>
    <property type="project" value="UniProtKB-KW"/>
</dbReference>
<gene>
    <name evidence="7" type="ORF">WMG39_27795</name>
</gene>
<evidence type="ECO:0000256" key="2">
    <source>
        <dbReference type="ARBA" id="ARBA00022649"/>
    </source>
</evidence>
<dbReference type="EMBL" id="JBBLXS010000684">
    <property type="protein sequence ID" value="MEK0188617.1"/>
    <property type="molecule type" value="Genomic_DNA"/>
</dbReference>
<evidence type="ECO:0000256" key="1">
    <source>
        <dbReference type="ARBA" id="ARBA00022491"/>
    </source>
</evidence>
<keyword evidence="1" id="KW-0678">Repressor</keyword>
<proteinExistence type="predicted"/>
<evidence type="ECO:0000313" key="7">
    <source>
        <dbReference type="EMBL" id="MEK0188617.1"/>
    </source>
</evidence>
<keyword evidence="2" id="KW-1277">Toxin-antitoxin system</keyword>
<dbReference type="InterPro" id="IPR016181">
    <property type="entry name" value="Acyl_CoA_acyltransferase"/>
</dbReference>
<dbReference type="PANTHER" id="PTHR36449:SF1">
    <property type="entry name" value="ACETYLTRANSFERASE"/>
    <property type="match status" value="1"/>
</dbReference>
<organism evidence="7 8">
    <name type="scientific">Microcoleus anatoxicus PTRS2</name>
    <dbReference type="NCBI Taxonomy" id="2705321"/>
    <lineage>
        <taxon>Bacteria</taxon>
        <taxon>Bacillati</taxon>
        <taxon>Cyanobacteriota</taxon>
        <taxon>Cyanophyceae</taxon>
        <taxon>Oscillatoriophycideae</taxon>
        <taxon>Oscillatoriales</taxon>
        <taxon>Microcoleaceae</taxon>
        <taxon>Microcoleus</taxon>
        <taxon>Microcoleus anatoxicus</taxon>
    </lineage>
</organism>
<dbReference type="SUPFAM" id="SSF55729">
    <property type="entry name" value="Acyl-CoA N-acyltransferases (Nat)"/>
    <property type="match status" value="1"/>
</dbReference>
<dbReference type="PANTHER" id="PTHR36449">
    <property type="entry name" value="ACETYLTRANSFERASE-RELATED"/>
    <property type="match status" value="1"/>
</dbReference>
<accession>A0ABU8YVW7</accession>
<evidence type="ECO:0000313" key="8">
    <source>
        <dbReference type="Proteomes" id="UP001384579"/>
    </source>
</evidence>
<name>A0ABU8YVW7_9CYAN</name>
<evidence type="ECO:0000256" key="4">
    <source>
        <dbReference type="ARBA" id="ARBA00023315"/>
    </source>
</evidence>
<dbReference type="EC" id="2.3.1.-" evidence="7"/>
<keyword evidence="8" id="KW-1185">Reference proteome</keyword>
<dbReference type="RefSeq" id="WP_340519636.1">
    <property type="nucleotide sequence ID" value="NZ_JBBLXS010000684.1"/>
</dbReference>
<comment type="catalytic activity">
    <reaction evidence="5">
        <text>glycyl-tRNA(Gly) + acetyl-CoA = N-acetylglycyl-tRNA(Gly) + CoA + H(+)</text>
        <dbReference type="Rhea" id="RHEA:81867"/>
        <dbReference type="Rhea" id="RHEA-COMP:9683"/>
        <dbReference type="Rhea" id="RHEA-COMP:19766"/>
        <dbReference type="ChEBI" id="CHEBI:15378"/>
        <dbReference type="ChEBI" id="CHEBI:57287"/>
        <dbReference type="ChEBI" id="CHEBI:57288"/>
        <dbReference type="ChEBI" id="CHEBI:78522"/>
        <dbReference type="ChEBI" id="CHEBI:232036"/>
    </reaction>
</comment>
<dbReference type="Pfam" id="PF13673">
    <property type="entry name" value="Acetyltransf_10"/>
    <property type="match status" value="1"/>
</dbReference>
<dbReference type="InterPro" id="IPR000182">
    <property type="entry name" value="GNAT_dom"/>
</dbReference>
<evidence type="ECO:0000259" key="6">
    <source>
        <dbReference type="Pfam" id="PF13673"/>
    </source>
</evidence>
<feature type="domain" description="N-acetyltransferase" evidence="6">
    <location>
        <begin position="89"/>
        <end position="151"/>
    </location>
</feature>